<feature type="non-terminal residue" evidence="1">
    <location>
        <position position="1"/>
    </location>
</feature>
<feature type="non-terminal residue" evidence="1">
    <location>
        <position position="76"/>
    </location>
</feature>
<name>A0ACA9SEW1_9GLOM</name>
<reference evidence="1" key="1">
    <citation type="submission" date="2021-06" db="EMBL/GenBank/DDBJ databases">
        <authorList>
            <person name="Kallberg Y."/>
            <person name="Tangrot J."/>
            <person name="Rosling A."/>
        </authorList>
    </citation>
    <scope>NUCLEOTIDE SEQUENCE</scope>
    <source>
        <strain evidence="1">MA461A</strain>
    </source>
</reference>
<organism evidence="1 2">
    <name type="scientific">Racocetra persica</name>
    <dbReference type="NCBI Taxonomy" id="160502"/>
    <lineage>
        <taxon>Eukaryota</taxon>
        <taxon>Fungi</taxon>
        <taxon>Fungi incertae sedis</taxon>
        <taxon>Mucoromycota</taxon>
        <taxon>Glomeromycotina</taxon>
        <taxon>Glomeromycetes</taxon>
        <taxon>Diversisporales</taxon>
        <taxon>Gigasporaceae</taxon>
        <taxon>Racocetra</taxon>
    </lineage>
</organism>
<comment type="caution">
    <text evidence="1">The sequence shown here is derived from an EMBL/GenBank/DDBJ whole genome shotgun (WGS) entry which is preliminary data.</text>
</comment>
<evidence type="ECO:0000313" key="1">
    <source>
        <dbReference type="EMBL" id="CAG8836317.1"/>
    </source>
</evidence>
<sequence length="76" mass="8895">IDVRFIIKLEPILKEMGFLNVNCIHKHIPFGKIVMPDILGITVEEWDSTYAKIDKERIENQECDVHYIILATKDKI</sequence>
<gene>
    <name evidence="1" type="ORF">RPERSI_LOCUS29890</name>
</gene>
<dbReference type="Proteomes" id="UP000789920">
    <property type="component" value="Unassembled WGS sequence"/>
</dbReference>
<keyword evidence="2" id="KW-1185">Reference proteome</keyword>
<dbReference type="EMBL" id="CAJVQC010114330">
    <property type="protein sequence ID" value="CAG8836317.1"/>
    <property type="molecule type" value="Genomic_DNA"/>
</dbReference>
<evidence type="ECO:0000313" key="2">
    <source>
        <dbReference type="Proteomes" id="UP000789920"/>
    </source>
</evidence>
<proteinExistence type="predicted"/>
<accession>A0ACA9SEW1</accession>
<protein>
    <submittedName>
        <fullName evidence="1">16131_t:CDS:1</fullName>
    </submittedName>
</protein>